<reference evidence="1" key="1">
    <citation type="submission" date="2021-06" db="EMBL/GenBank/DDBJ databases">
        <authorList>
            <person name="Kallberg Y."/>
            <person name="Tangrot J."/>
            <person name="Rosling A."/>
        </authorList>
    </citation>
    <scope>NUCLEOTIDE SEQUENCE</scope>
    <source>
        <strain evidence="1">FL130A</strain>
    </source>
</reference>
<dbReference type="OrthoDB" id="2421246at2759"/>
<gene>
    <name evidence="1" type="ORF">ALEPTO_LOCUS3467</name>
</gene>
<name>A0A9N9F078_9GLOM</name>
<dbReference type="Proteomes" id="UP000789508">
    <property type="component" value="Unassembled WGS sequence"/>
</dbReference>
<dbReference type="EMBL" id="CAJVPS010000644">
    <property type="protein sequence ID" value="CAG8500674.1"/>
    <property type="molecule type" value="Genomic_DNA"/>
</dbReference>
<accession>A0A9N9F078</accession>
<evidence type="ECO:0000313" key="2">
    <source>
        <dbReference type="Proteomes" id="UP000789508"/>
    </source>
</evidence>
<protein>
    <submittedName>
        <fullName evidence="1">1010_t:CDS:1</fullName>
    </submittedName>
</protein>
<sequence length="86" mass="10070">MSEKQSITSANRKGEGYMRKHLDIMLVVKYLEMVFELMYVEYSHLISSSQKKTDDKIKLWQETNNGLYWICQSLKLDKDQFGIASG</sequence>
<proteinExistence type="predicted"/>
<organism evidence="1 2">
    <name type="scientific">Ambispora leptoticha</name>
    <dbReference type="NCBI Taxonomy" id="144679"/>
    <lineage>
        <taxon>Eukaryota</taxon>
        <taxon>Fungi</taxon>
        <taxon>Fungi incertae sedis</taxon>
        <taxon>Mucoromycota</taxon>
        <taxon>Glomeromycotina</taxon>
        <taxon>Glomeromycetes</taxon>
        <taxon>Archaeosporales</taxon>
        <taxon>Ambisporaceae</taxon>
        <taxon>Ambispora</taxon>
    </lineage>
</organism>
<keyword evidence="2" id="KW-1185">Reference proteome</keyword>
<evidence type="ECO:0000313" key="1">
    <source>
        <dbReference type="EMBL" id="CAG8500674.1"/>
    </source>
</evidence>
<dbReference type="AlphaFoldDB" id="A0A9N9F078"/>
<comment type="caution">
    <text evidence="1">The sequence shown here is derived from an EMBL/GenBank/DDBJ whole genome shotgun (WGS) entry which is preliminary data.</text>
</comment>